<dbReference type="Proteomes" id="UP000612362">
    <property type="component" value="Unassembled WGS sequence"/>
</dbReference>
<comment type="caution">
    <text evidence="2">The sequence shown here is derived from an EMBL/GenBank/DDBJ whole genome shotgun (WGS) entry which is preliminary data.</text>
</comment>
<sequence>MFKEEPAGVPNAKAQDLFRNERTGSSRSFSFPPTSGAKALNNYD</sequence>
<name>A0A8J3IFI1_9CHLR</name>
<reference evidence="2" key="1">
    <citation type="submission" date="2020-10" db="EMBL/GenBank/DDBJ databases">
        <title>Taxonomic study of unclassified bacteria belonging to the class Ktedonobacteria.</title>
        <authorList>
            <person name="Yabe S."/>
            <person name="Wang C.M."/>
            <person name="Zheng Y."/>
            <person name="Sakai Y."/>
            <person name="Cavaletti L."/>
            <person name="Monciardini P."/>
            <person name="Donadio S."/>
        </authorList>
    </citation>
    <scope>NUCLEOTIDE SEQUENCE</scope>
    <source>
        <strain evidence="2">SOSP1-1</strain>
    </source>
</reference>
<accession>A0A8J3IFI1</accession>
<evidence type="ECO:0000313" key="3">
    <source>
        <dbReference type="Proteomes" id="UP000612362"/>
    </source>
</evidence>
<keyword evidence="3" id="KW-1185">Reference proteome</keyword>
<protein>
    <submittedName>
        <fullName evidence="2">Uncharacterized protein</fullName>
    </submittedName>
</protein>
<feature type="region of interest" description="Disordered" evidence="1">
    <location>
        <begin position="1"/>
        <end position="44"/>
    </location>
</feature>
<dbReference type="EMBL" id="BNJF01000007">
    <property type="protein sequence ID" value="GHO50274.1"/>
    <property type="molecule type" value="Genomic_DNA"/>
</dbReference>
<dbReference type="AlphaFoldDB" id="A0A8J3IFI1"/>
<proteinExistence type="predicted"/>
<evidence type="ECO:0000256" key="1">
    <source>
        <dbReference type="SAM" id="MobiDB-lite"/>
    </source>
</evidence>
<gene>
    <name evidence="2" type="ORF">KSX_84370</name>
</gene>
<organism evidence="2 3">
    <name type="scientific">Ktedonospora formicarum</name>
    <dbReference type="NCBI Taxonomy" id="2778364"/>
    <lineage>
        <taxon>Bacteria</taxon>
        <taxon>Bacillati</taxon>
        <taxon>Chloroflexota</taxon>
        <taxon>Ktedonobacteria</taxon>
        <taxon>Ktedonobacterales</taxon>
        <taxon>Ktedonobacteraceae</taxon>
        <taxon>Ktedonospora</taxon>
    </lineage>
</organism>
<evidence type="ECO:0000313" key="2">
    <source>
        <dbReference type="EMBL" id="GHO50274.1"/>
    </source>
</evidence>